<dbReference type="Proteomes" id="UP000043764">
    <property type="component" value="Unassembled WGS sequence"/>
</dbReference>
<name>A0A0H5D483_9RHOB</name>
<gene>
    <name evidence="1" type="ORF">NIT7321_02704</name>
</gene>
<evidence type="ECO:0000313" key="2">
    <source>
        <dbReference type="Proteomes" id="UP000043764"/>
    </source>
</evidence>
<accession>A0A0H5D483</accession>
<proteinExistence type="predicted"/>
<sequence length="77" mass="8696">MVPVGMGRNHVVYLNTAVEFGQVVEYFLPILFVSSVHNMNELLAANLISNANRITTFRVTYRQKVNLIKIGQVIFSV</sequence>
<evidence type="ECO:0000313" key="1">
    <source>
        <dbReference type="EMBL" id="CRL11834.1"/>
    </source>
</evidence>
<dbReference type="EMBL" id="CVRL01000035">
    <property type="protein sequence ID" value="CRL11834.1"/>
    <property type="molecule type" value="Genomic_DNA"/>
</dbReference>
<reference evidence="2" key="1">
    <citation type="submission" date="2015-05" db="EMBL/GenBank/DDBJ databases">
        <authorList>
            <person name="Rodrigo-Torres Lidia"/>
            <person name="Arahal R.David."/>
        </authorList>
    </citation>
    <scope>NUCLEOTIDE SEQUENCE [LARGE SCALE GENOMIC DNA]</scope>
    <source>
        <strain evidence="2">CECT 7321</strain>
    </source>
</reference>
<protein>
    <submittedName>
        <fullName evidence="1">Uncharacterized protein</fullName>
    </submittedName>
</protein>
<dbReference type="AlphaFoldDB" id="A0A0H5D483"/>
<keyword evidence="2" id="KW-1185">Reference proteome</keyword>
<organism evidence="1 2">
    <name type="scientific">Phaeobacter italicus</name>
    <dbReference type="NCBI Taxonomy" id="481446"/>
    <lineage>
        <taxon>Bacteria</taxon>
        <taxon>Pseudomonadati</taxon>
        <taxon>Pseudomonadota</taxon>
        <taxon>Alphaproteobacteria</taxon>
        <taxon>Rhodobacterales</taxon>
        <taxon>Roseobacteraceae</taxon>
        <taxon>Phaeobacter</taxon>
    </lineage>
</organism>